<sequence length="99" mass="10900">MLSSRQTAAIGEAGKTGTWRTMKPIMHDEKCIMVKTGKLSCLLCWMFCPEISVNRTIPPTFDYDYCKGCGVCANECPAQAIEMIPEKENPSCESDEGGN</sequence>
<evidence type="ECO:0000256" key="1">
    <source>
        <dbReference type="ARBA" id="ARBA00001966"/>
    </source>
</evidence>
<protein>
    <submittedName>
        <fullName evidence="8">4Fe-4S binding protein</fullName>
    </submittedName>
</protein>
<evidence type="ECO:0000256" key="5">
    <source>
        <dbReference type="ARBA" id="ARBA00022982"/>
    </source>
</evidence>
<keyword evidence="3" id="KW-0479">Metal-binding</keyword>
<dbReference type="GO" id="GO:0016625">
    <property type="term" value="F:oxidoreductase activity, acting on the aldehyde or oxo group of donors, iron-sulfur protein as acceptor"/>
    <property type="evidence" value="ECO:0007669"/>
    <property type="project" value="InterPro"/>
</dbReference>
<evidence type="ECO:0000256" key="7">
    <source>
        <dbReference type="ARBA" id="ARBA00023014"/>
    </source>
</evidence>
<evidence type="ECO:0000256" key="3">
    <source>
        <dbReference type="ARBA" id="ARBA00022723"/>
    </source>
</evidence>
<dbReference type="AlphaFoldDB" id="A0A5B9D668"/>
<dbReference type="NCBIfam" id="TIGR02179">
    <property type="entry name" value="PorD_KorD"/>
    <property type="match status" value="1"/>
</dbReference>
<dbReference type="GO" id="GO:0051539">
    <property type="term" value="F:4 iron, 4 sulfur cluster binding"/>
    <property type="evidence" value="ECO:0007669"/>
    <property type="project" value="UniProtKB-KW"/>
</dbReference>
<keyword evidence="4" id="KW-0677">Repeat</keyword>
<dbReference type="KEGG" id="psyt:DSAG12_00254"/>
<evidence type="ECO:0000313" key="9">
    <source>
        <dbReference type="Proteomes" id="UP000321408"/>
    </source>
</evidence>
<keyword evidence="5" id="KW-0813">Transport</keyword>
<keyword evidence="5" id="KW-0249">Electron transport</keyword>
<dbReference type="InterPro" id="IPR017896">
    <property type="entry name" value="4Fe4S_Fe-S-bd"/>
</dbReference>
<keyword evidence="6" id="KW-0408">Iron</keyword>
<evidence type="ECO:0000313" key="8">
    <source>
        <dbReference type="EMBL" id="QEE14441.2"/>
    </source>
</evidence>
<reference evidence="8 9" key="1">
    <citation type="journal article" date="2020" name="Nature">
        <title>Isolation of an archaeon at the prokaryote-eukaryote interface.</title>
        <authorList>
            <person name="Imachi H."/>
            <person name="Nobu M.K."/>
            <person name="Nakahara N."/>
            <person name="Morono Y."/>
            <person name="Ogawara M."/>
            <person name="Takaki Y."/>
            <person name="Takano Y."/>
            <person name="Uematsu K."/>
            <person name="Ikuta T."/>
            <person name="Ito M."/>
            <person name="Matsui Y."/>
            <person name="Miyazaki M."/>
            <person name="Murata K."/>
            <person name="Saito Y."/>
            <person name="Sakai S."/>
            <person name="Song C."/>
            <person name="Tasumi E."/>
            <person name="Yamanaka Y."/>
            <person name="Yamaguchi T."/>
            <person name="Kamagata Y."/>
            <person name="Tamaki H."/>
            <person name="Takai K."/>
        </authorList>
    </citation>
    <scope>NUCLEOTIDE SEQUENCE [LARGE SCALE GENOMIC DNA]</scope>
    <source>
        <strain evidence="8 9">MK-D1</strain>
    </source>
</reference>
<keyword evidence="7" id="KW-0411">Iron-sulfur</keyword>
<accession>A0A5B9D668</accession>
<dbReference type="PANTHER" id="PTHR43724:SF1">
    <property type="entry name" value="PYRUVATE SYNTHASE SUBUNIT PORD"/>
    <property type="match status" value="1"/>
</dbReference>
<dbReference type="PROSITE" id="PS51379">
    <property type="entry name" value="4FE4S_FER_2"/>
    <property type="match status" value="1"/>
</dbReference>
<evidence type="ECO:0000256" key="2">
    <source>
        <dbReference type="ARBA" id="ARBA00022485"/>
    </source>
</evidence>
<dbReference type="InterPro" id="IPR017900">
    <property type="entry name" value="4Fe4S_Fe_S_CS"/>
</dbReference>
<dbReference type="GO" id="GO:0046872">
    <property type="term" value="F:metal ion binding"/>
    <property type="evidence" value="ECO:0007669"/>
    <property type="project" value="UniProtKB-KW"/>
</dbReference>
<reference evidence="8 9" key="2">
    <citation type="journal article" date="2024" name="Int. J. Syst. Evol. Microbiol.">
        <title>Promethearchaeum syntrophicum gen. nov., sp. nov., an anaerobic, obligately syntrophic archaeon, the first isolate of the lineage 'Asgard' archaea, and proposal of the new archaeal phylum Promethearchaeota phyl. nov. and kingdom Promethearchaeati regn. nov.</title>
        <authorList>
            <person name="Imachi H."/>
            <person name="Nobu M.K."/>
            <person name="Kato S."/>
            <person name="Takaki Y."/>
            <person name="Miyazaki M."/>
            <person name="Miyata M."/>
            <person name="Ogawara M."/>
            <person name="Saito Y."/>
            <person name="Sakai S."/>
            <person name="Tahara Y.O."/>
            <person name="Takano Y."/>
            <person name="Tasumi E."/>
            <person name="Uematsu K."/>
            <person name="Yoshimura T."/>
            <person name="Itoh T."/>
            <person name="Ohkuma M."/>
            <person name="Takai K."/>
        </authorList>
    </citation>
    <scope>NUCLEOTIDE SEQUENCE [LARGE SCALE GENOMIC DNA]</scope>
    <source>
        <strain evidence="8 9">MK-D1</strain>
    </source>
</reference>
<dbReference type="InterPro" id="IPR011898">
    <property type="entry name" value="PorD_KorD"/>
</dbReference>
<dbReference type="EMBL" id="CP042905">
    <property type="protein sequence ID" value="QEE14441.2"/>
    <property type="molecule type" value="Genomic_DNA"/>
</dbReference>
<dbReference type="PANTHER" id="PTHR43724">
    <property type="entry name" value="PYRUVATE SYNTHASE SUBUNIT PORD"/>
    <property type="match status" value="1"/>
</dbReference>
<keyword evidence="2" id="KW-0004">4Fe-4S</keyword>
<dbReference type="Proteomes" id="UP000321408">
    <property type="component" value="Chromosome"/>
</dbReference>
<name>A0A5B9D668_9ARCH</name>
<dbReference type="SUPFAM" id="SSF54862">
    <property type="entry name" value="4Fe-4S ferredoxins"/>
    <property type="match status" value="1"/>
</dbReference>
<organism evidence="8 9">
    <name type="scientific">Promethearchaeum syntrophicum</name>
    <dbReference type="NCBI Taxonomy" id="2594042"/>
    <lineage>
        <taxon>Archaea</taxon>
        <taxon>Promethearchaeati</taxon>
        <taxon>Promethearchaeota</taxon>
        <taxon>Promethearchaeia</taxon>
        <taxon>Promethearchaeales</taxon>
        <taxon>Promethearchaeaceae</taxon>
        <taxon>Promethearchaeum</taxon>
    </lineage>
</organism>
<dbReference type="PROSITE" id="PS00198">
    <property type="entry name" value="4FE4S_FER_1"/>
    <property type="match status" value="1"/>
</dbReference>
<keyword evidence="9" id="KW-1185">Reference proteome</keyword>
<evidence type="ECO:0000256" key="6">
    <source>
        <dbReference type="ARBA" id="ARBA00023004"/>
    </source>
</evidence>
<gene>
    <name evidence="8" type="ORF">DSAG12_00254</name>
</gene>
<dbReference type="Gene3D" id="3.30.70.20">
    <property type="match status" value="1"/>
</dbReference>
<comment type="cofactor">
    <cofactor evidence="1">
        <name>[4Fe-4S] cluster</name>
        <dbReference type="ChEBI" id="CHEBI:49883"/>
    </cofactor>
</comment>
<dbReference type="Pfam" id="PF00037">
    <property type="entry name" value="Fer4"/>
    <property type="match status" value="1"/>
</dbReference>
<evidence type="ECO:0000256" key="4">
    <source>
        <dbReference type="ARBA" id="ARBA00022737"/>
    </source>
</evidence>
<proteinExistence type="predicted"/>